<keyword evidence="1" id="KW-0732">Signal</keyword>
<proteinExistence type="predicted"/>
<gene>
    <name evidence="2" type="ORF">SAMN05216480_10374</name>
</gene>
<evidence type="ECO:0000313" key="2">
    <source>
        <dbReference type="EMBL" id="SFU42442.1"/>
    </source>
</evidence>
<dbReference type="AlphaFoldDB" id="A0A1I7G1W6"/>
<dbReference type="EMBL" id="FPBK01000003">
    <property type="protein sequence ID" value="SFU42442.1"/>
    <property type="molecule type" value="Genomic_DNA"/>
</dbReference>
<feature type="signal peptide" evidence="1">
    <location>
        <begin position="1"/>
        <end position="21"/>
    </location>
</feature>
<reference evidence="2 3" key="1">
    <citation type="submission" date="2016-10" db="EMBL/GenBank/DDBJ databases">
        <authorList>
            <person name="de Groot N.N."/>
        </authorList>
    </citation>
    <scope>NUCLEOTIDE SEQUENCE [LARGE SCALE GENOMIC DNA]</scope>
    <source>
        <strain evidence="2 3">CGMCC 1.12333</strain>
    </source>
</reference>
<name>A0A1I7G1W6_9FLAO</name>
<organism evidence="2 3">
    <name type="scientific">Pustulibacterium marinum</name>
    <dbReference type="NCBI Taxonomy" id="1224947"/>
    <lineage>
        <taxon>Bacteria</taxon>
        <taxon>Pseudomonadati</taxon>
        <taxon>Bacteroidota</taxon>
        <taxon>Flavobacteriia</taxon>
        <taxon>Flavobacteriales</taxon>
        <taxon>Flavobacteriaceae</taxon>
        <taxon>Pustulibacterium</taxon>
    </lineage>
</organism>
<evidence type="ECO:0008006" key="4">
    <source>
        <dbReference type="Google" id="ProtNLM"/>
    </source>
</evidence>
<feature type="chain" id="PRO_5011607790" description="DUF5640 domain-containing protein" evidence="1">
    <location>
        <begin position="22"/>
        <end position="126"/>
    </location>
</feature>
<protein>
    <recommendedName>
        <fullName evidence="4">DUF5640 domain-containing protein</fullName>
    </recommendedName>
</protein>
<evidence type="ECO:0000256" key="1">
    <source>
        <dbReference type="SAM" id="SignalP"/>
    </source>
</evidence>
<dbReference type="STRING" id="1224947.SAMN05216480_10374"/>
<dbReference type="PROSITE" id="PS51257">
    <property type="entry name" value="PROKAR_LIPOPROTEIN"/>
    <property type="match status" value="1"/>
</dbReference>
<evidence type="ECO:0000313" key="3">
    <source>
        <dbReference type="Proteomes" id="UP000199138"/>
    </source>
</evidence>
<keyword evidence="3" id="KW-1185">Reference proteome</keyword>
<dbReference type="Proteomes" id="UP000199138">
    <property type="component" value="Unassembled WGS sequence"/>
</dbReference>
<dbReference type="RefSeq" id="WP_093024209.1">
    <property type="nucleotide sequence ID" value="NZ_FPBK01000003.1"/>
</dbReference>
<dbReference type="OrthoDB" id="1440113at2"/>
<sequence>MTIRNYFFLGILLLFSCVALHAQKIQDDIATEIKGTWISEVDPDYKLVISDSDYKEFSKDLLLETFTYELTYTYEGNETDILYLKLIDEEGSSYFYELYGANVEGSGILSMRYADNGKILVFDKQS</sequence>
<accession>A0A1I7G1W6</accession>